<keyword evidence="2" id="KW-1185">Reference proteome</keyword>
<name>A0A9Q8SPF0_9PEZI</name>
<reference evidence="1" key="1">
    <citation type="journal article" date="2021" name="Mol. Plant Microbe Interact.">
        <title>Complete Genome Sequence of the Plant-Pathogenic Fungus Colletotrichum lupini.</title>
        <authorList>
            <person name="Baroncelli R."/>
            <person name="Pensec F."/>
            <person name="Da Lio D."/>
            <person name="Boufleur T."/>
            <person name="Vicente I."/>
            <person name="Sarrocco S."/>
            <person name="Picot A."/>
            <person name="Baraldi E."/>
            <person name="Sukno S."/>
            <person name="Thon M."/>
            <person name="Le Floch G."/>
        </authorList>
    </citation>
    <scope>NUCLEOTIDE SEQUENCE</scope>
    <source>
        <strain evidence="1">IMI 504893</strain>
    </source>
</reference>
<dbReference type="KEGG" id="clup:CLUP02_06610"/>
<evidence type="ECO:0000313" key="2">
    <source>
        <dbReference type="Proteomes" id="UP000830671"/>
    </source>
</evidence>
<dbReference type="AlphaFoldDB" id="A0A9Q8SPF0"/>
<dbReference type="GeneID" id="73340619"/>
<accession>A0A9Q8SPF0</accession>
<gene>
    <name evidence="1" type="ORF">CLUP02_06610</name>
</gene>
<dbReference type="RefSeq" id="XP_049142752.1">
    <property type="nucleotide sequence ID" value="XM_049285609.1"/>
</dbReference>
<sequence>MVLRTCHVHQCLLSSTIPNFELHLPHPPHYKYVSATVRNEERANA</sequence>
<dbReference type="EMBL" id="CP019475">
    <property type="protein sequence ID" value="UQC81124.1"/>
    <property type="molecule type" value="Genomic_DNA"/>
</dbReference>
<evidence type="ECO:0000313" key="1">
    <source>
        <dbReference type="EMBL" id="UQC81124.1"/>
    </source>
</evidence>
<organism evidence="1 2">
    <name type="scientific">Colletotrichum lupini</name>
    <dbReference type="NCBI Taxonomy" id="145971"/>
    <lineage>
        <taxon>Eukaryota</taxon>
        <taxon>Fungi</taxon>
        <taxon>Dikarya</taxon>
        <taxon>Ascomycota</taxon>
        <taxon>Pezizomycotina</taxon>
        <taxon>Sordariomycetes</taxon>
        <taxon>Hypocreomycetidae</taxon>
        <taxon>Glomerellales</taxon>
        <taxon>Glomerellaceae</taxon>
        <taxon>Colletotrichum</taxon>
        <taxon>Colletotrichum acutatum species complex</taxon>
    </lineage>
</organism>
<protein>
    <submittedName>
        <fullName evidence="1">Uncharacterized protein</fullName>
    </submittedName>
</protein>
<proteinExistence type="predicted"/>
<dbReference type="Proteomes" id="UP000830671">
    <property type="component" value="Chromosome 3"/>
</dbReference>